<gene>
    <name evidence="2" type="ORF">CmeUKMEL1_14540</name>
</gene>
<name>A0A2P4Z455_9CRYT</name>
<evidence type="ECO:0000313" key="2">
    <source>
        <dbReference type="EMBL" id="POM84867.1"/>
    </source>
</evidence>
<feature type="compositionally biased region" description="Low complexity" evidence="1">
    <location>
        <begin position="191"/>
        <end position="202"/>
    </location>
</feature>
<sequence>MIFLPKRPNKRHAGKFLFIIFLFVFYKLAFSSEISEISEYSQYDLENENISKRPEGATSIPIKKKLFESFRKEVTVDKYYTKDGKKVKVILVRKNRPAFSFFTKWRNKKKRKNEAKKRYKMNRAKKTKKPNILRRVFKRKKKDDKSKEDSKTSDVNHAKENEESFSKNDVFEEDEPRTKEPDTLLDNTAPSSSGTSSYERSSIAGENTGPTEMKTSTFEMTAL</sequence>
<organism evidence="2 3">
    <name type="scientific">Cryptosporidium meleagridis</name>
    <dbReference type="NCBI Taxonomy" id="93969"/>
    <lineage>
        <taxon>Eukaryota</taxon>
        <taxon>Sar</taxon>
        <taxon>Alveolata</taxon>
        <taxon>Apicomplexa</taxon>
        <taxon>Conoidasida</taxon>
        <taxon>Coccidia</taxon>
        <taxon>Eucoccidiorida</taxon>
        <taxon>Eimeriorina</taxon>
        <taxon>Cryptosporidiidae</taxon>
        <taxon>Cryptosporidium</taxon>
    </lineage>
</organism>
<comment type="caution">
    <text evidence="2">The sequence shown here is derived from an EMBL/GenBank/DDBJ whole genome shotgun (WGS) entry which is preliminary data.</text>
</comment>
<reference evidence="2 3" key="1">
    <citation type="submission" date="2014-04" db="EMBL/GenBank/DDBJ databases">
        <title>Comparative Genomics of Cryptosporidium Species.</title>
        <authorList>
            <person name="Silva J.C."/>
            <person name="Su Q."/>
            <person name="Chalmers R."/>
            <person name="Chibucos M.C."/>
            <person name="Elwin K."/>
            <person name="Godinez A."/>
            <person name="Guo F."/>
            <person name="Huynh K."/>
            <person name="Orvis J."/>
            <person name="Ott S."/>
            <person name="Sadzewicz L."/>
            <person name="Sengamalay N."/>
            <person name="Shetty A."/>
            <person name="Sun M."/>
            <person name="Tallon L."/>
            <person name="Xiao L."/>
            <person name="Zhang H."/>
            <person name="Fraser C.M."/>
            <person name="Zhu G."/>
            <person name="Kissinger J."/>
            <person name="Widmer G."/>
        </authorList>
    </citation>
    <scope>NUCLEOTIDE SEQUENCE [LARGE SCALE GENOMIC DNA]</scope>
    <source>
        <strain evidence="2 3">UKMEL1</strain>
    </source>
</reference>
<feature type="region of interest" description="Disordered" evidence="1">
    <location>
        <begin position="109"/>
        <end position="223"/>
    </location>
</feature>
<dbReference type="OrthoDB" id="343958at2759"/>
<dbReference type="AlphaFoldDB" id="A0A2P4Z455"/>
<feature type="compositionally biased region" description="Basic and acidic residues" evidence="1">
    <location>
        <begin position="143"/>
        <end position="182"/>
    </location>
</feature>
<dbReference type="Proteomes" id="UP000236928">
    <property type="component" value="Unassembled WGS sequence"/>
</dbReference>
<feature type="compositionally biased region" description="Basic residues" evidence="1">
    <location>
        <begin position="109"/>
        <end position="142"/>
    </location>
</feature>
<keyword evidence="3" id="KW-1185">Reference proteome</keyword>
<accession>A0A2P4Z455</accession>
<dbReference type="VEuPathDB" id="CryptoDB:CmeUKMEL1_14540"/>
<dbReference type="EMBL" id="JIBK01000048">
    <property type="protein sequence ID" value="POM84867.1"/>
    <property type="molecule type" value="Genomic_DNA"/>
</dbReference>
<proteinExistence type="predicted"/>
<protein>
    <submittedName>
        <fullName evidence="2">Uncharacterized protein</fullName>
    </submittedName>
</protein>
<feature type="compositionally biased region" description="Polar residues" evidence="1">
    <location>
        <begin position="204"/>
        <end position="223"/>
    </location>
</feature>
<evidence type="ECO:0000313" key="3">
    <source>
        <dbReference type="Proteomes" id="UP000236928"/>
    </source>
</evidence>
<evidence type="ECO:0000256" key="1">
    <source>
        <dbReference type="SAM" id="MobiDB-lite"/>
    </source>
</evidence>